<gene>
    <name evidence="1" type="ORF">SAMD00023353_5000160</name>
</gene>
<dbReference type="AlphaFoldDB" id="A0A1S8A9J3"/>
<organism evidence="1">
    <name type="scientific">Rosellinia necatrix</name>
    <name type="common">White root-rot fungus</name>
    <dbReference type="NCBI Taxonomy" id="77044"/>
    <lineage>
        <taxon>Eukaryota</taxon>
        <taxon>Fungi</taxon>
        <taxon>Dikarya</taxon>
        <taxon>Ascomycota</taxon>
        <taxon>Pezizomycotina</taxon>
        <taxon>Sordariomycetes</taxon>
        <taxon>Xylariomycetidae</taxon>
        <taxon>Xylariales</taxon>
        <taxon>Xylariaceae</taxon>
        <taxon>Rosellinia</taxon>
    </lineage>
</organism>
<evidence type="ECO:0000313" key="2">
    <source>
        <dbReference type="Proteomes" id="UP000054516"/>
    </source>
</evidence>
<proteinExistence type="predicted"/>
<name>A0A1S8A9J3_ROSNE</name>
<evidence type="ECO:0000313" key="1">
    <source>
        <dbReference type="EMBL" id="GAW26794.1"/>
    </source>
</evidence>
<sequence length="55" mass="6261">MLMKCKSRSSSNAENSHTVRVYLLIEKWVSSKAIDSRFGRGGPVTYAMTTHFEHD</sequence>
<dbReference type="Proteomes" id="UP000054516">
    <property type="component" value="Unassembled WGS sequence"/>
</dbReference>
<protein>
    <submittedName>
        <fullName evidence="1">Uncharacterized protein</fullName>
    </submittedName>
</protein>
<dbReference type="EMBL" id="DF977495">
    <property type="protein sequence ID" value="GAW26794.1"/>
    <property type="molecule type" value="Genomic_DNA"/>
</dbReference>
<keyword evidence="2" id="KW-1185">Reference proteome</keyword>
<accession>A0A1S8A9J3</accession>
<reference evidence="1" key="1">
    <citation type="submission" date="2016-03" db="EMBL/GenBank/DDBJ databases">
        <title>Draft genome sequence of Rosellinia necatrix.</title>
        <authorList>
            <person name="Kanematsu S."/>
        </authorList>
    </citation>
    <scope>NUCLEOTIDE SEQUENCE [LARGE SCALE GENOMIC DNA]</scope>
    <source>
        <strain evidence="1">W97</strain>
    </source>
</reference>